<name>A0A915JSG5_ROMCU</name>
<organism evidence="1 2">
    <name type="scientific">Romanomermis culicivorax</name>
    <name type="common">Nematode worm</name>
    <dbReference type="NCBI Taxonomy" id="13658"/>
    <lineage>
        <taxon>Eukaryota</taxon>
        <taxon>Metazoa</taxon>
        <taxon>Ecdysozoa</taxon>
        <taxon>Nematoda</taxon>
        <taxon>Enoplea</taxon>
        <taxon>Dorylaimia</taxon>
        <taxon>Mermithida</taxon>
        <taxon>Mermithoidea</taxon>
        <taxon>Mermithidae</taxon>
        <taxon>Romanomermis</taxon>
    </lineage>
</organism>
<dbReference type="Proteomes" id="UP000887565">
    <property type="component" value="Unplaced"/>
</dbReference>
<evidence type="ECO:0000313" key="2">
    <source>
        <dbReference type="WBParaSite" id="nRc.2.0.1.t29250-RA"/>
    </source>
</evidence>
<protein>
    <submittedName>
        <fullName evidence="2">Uncharacterized protein</fullName>
    </submittedName>
</protein>
<proteinExistence type="predicted"/>
<accession>A0A915JSG5</accession>
<reference evidence="2" key="1">
    <citation type="submission" date="2022-11" db="UniProtKB">
        <authorList>
            <consortium name="WormBaseParasite"/>
        </authorList>
    </citation>
    <scope>IDENTIFICATION</scope>
</reference>
<keyword evidence="1" id="KW-1185">Reference proteome</keyword>
<dbReference type="AlphaFoldDB" id="A0A915JSG5"/>
<evidence type="ECO:0000313" key="1">
    <source>
        <dbReference type="Proteomes" id="UP000887565"/>
    </source>
</evidence>
<sequence>MRFYTKSSKKWRIFGQKKNVFRSKNSCRTEKHDELFQDKTCLLAHRFFPKASSSAVRGKMLKNEDLL</sequence>
<dbReference type="WBParaSite" id="nRc.2.0.1.t29250-RA">
    <property type="protein sequence ID" value="nRc.2.0.1.t29250-RA"/>
    <property type="gene ID" value="nRc.2.0.1.g29250"/>
</dbReference>